<dbReference type="CDD" id="cd01335">
    <property type="entry name" value="Radical_SAM"/>
    <property type="match status" value="1"/>
</dbReference>
<dbReference type="InterPro" id="IPR002684">
    <property type="entry name" value="Biotin_synth/BioAB"/>
</dbReference>
<evidence type="ECO:0000256" key="3">
    <source>
        <dbReference type="ARBA" id="ARBA00012236"/>
    </source>
</evidence>
<dbReference type="Gene3D" id="3.20.20.70">
    <property type="entry name" value="Aldolase class I"/>
    <property type="match status" value="1"/>
</dbReference>
<keyword evidence="6 13" id="KW-0949">S-adenosyl-L-methionine</keyword>
<comment type="caution">
    <text evidence="13">Lacks conserved residue(s) required for the propagation of feature annotation.</text>
</comment>
<evidence type="ECO:0000313" key="16">
    <source>
        <dbReference type="Proteomes" id="UP001061361"/>
    </source>
</evidence>
<comment type="cofactor">
    <cofactor evidence="13">
        <name>[2Fe-2S] cluster</name>
        <dbReference type="ChEBI" id="CHEBI:190135"/>
    </cofactor>
    <text evidence="13">Binds 1 [2Fe-2S] cluster. The cluster is coordinated with 3 cysteines and 1 arginine.</text>
</comment>
<keyword evidence="4 13" id="KW-0004">4Fe-4S</keyword>
<organism evidence="15 16">
    <name type="scientific">Pseudodesulfovibrio portus</name>
    <dbReference type="NCBI Taxonomy" id="231439"/>
    <lineage>
        <taxon>Bacteria</taxon>
        <taxon>Pseudomonadati</taxon>
        <taxon>Thermodesulfobacteriota</taxon>
        <taxon>Desulfovibrionia</taxon>
        <taxon>Desulfovibrionales</taxon>
        <taxon>Desulfovibrionaceae</taxon>
    </lineage>
</organism>
<dbReference type="SMART" id="SM00876">
    <property type="entry name" value="BATS"/>
    <property type="match status" value="1"/>
</dbReference>
<comment type="cofactor">
    <cofactor evidence="13">
        <name>[4Fe-4S] cluster</name>
        <dbReference type="ChEBI" id="CHEBI:49883"/>
    </cofactor>
    <text evidence="13">Binds 1 [4Fe-4S] cluster. The cluster is coordinated with 3 cysteines and an exchangeable S-adenosyl-L-methionine.</text>
</comment>
<feature type="binding site" evidence="13">
    <location>
        <position position="64"/>
    </location>
    <ligand>
        <name>[4Fe-4S] cluster</name>
        <dbReference type="ChEBI" id="CHEBI:49883"/>
        <note>4Fe-4S-S-AdoMet</note>
    </ligand>
</feature>
<comment type="subunit">
    <text evidence="13">Homodimer.</text>
</comment>
<reference evidence="15" key="1">
    <citation type="submission" date="2022-08" db="EMBL/GenBank/DDBJ databases">
        <title>Genome Sequence of the sulphate-reducing bacterium, Pseudodesulfovibrio portus JCM14722.</title>
        <authorList>
            <person name="Kondo R."/>
            <person name="Kataoka T."/>
        </authorList>
    </citation>
    <scope>NUCLEOTIDE SEQUENCE</scope>
    <source>
        <strain evidence="15">JCM 14722</strain>
    </source>
</reference>
<dbReference type="PROSITE" id="PS51918">
    <property type="entry name" value="RADICAL_SAM"/>
    <property type="match status" value="1"/>
</dbReference>
<comment type="similarity">
    <text evidence="2 13">Belongs to the radical SAM superfamily. Biotin synthase family.</text>
</comment>
<proteinExistence type="inferred from homology"/>
<dbReference type="EC" id="2.8.1.6" evidence="3 13"/>
<accession>A0ABN6RVC4</accession>
<feature type="binding site" evidence="13">
    <location>
        <position position="269"/>
    </location>
    <ligand>
        <name>[2Fe-2S] cluster</name>
        <dbReference type="ChEBI" id="CHEBI:190135"/>
    </ligand>
</feature>
<feature type="binding site" evidence="13">
    <location>
        <position position="71"/>
    </location>
    <ligand>
        <name>[4Fe-4S] cluster</name>
        <dbReference type="ChEBI" id="CHEBI:49883"/>
        <note>4Fe-4S-S-AdoMet</note>
    </ligand>
</feature>
<dbReference type="PIRSF" id="PIRSF001619">
    <property type="entry name" value="Biotin_synth"/>
    <property type="match status" value="1"/>
</dbReference>
<evidence type="ECO:0000313" key="15">
    <source>
        <dbReference type="EMBL" id="BDQ33848.1"/>
    </source>
</evidence>
<protein>
    <recommendedName>
        <fullName evidence="3 13">Biotin synthase</fullName>
        <ecNumber evidence="3 13">2.8.1.6</ecNumber>
    </recommendedName>
</protein>
<feature type="domain" description="Radical SAM core" evidence="14">
    <location>
        <begin position="46"/>
        <end position="274"/>
    </location>
</feature>
<dbReference type="Pfam" id="PF04055">
    <property type="entry name" value="Radical_SAM"/>
    <property type="match status" value="1"/>
</dbReference>
<evidence type="ECO:0000256" key="2">
    <source>
        <dbReference type="ARBA" id="ARBA00010765"/>
    </source>
</evidence>
<comment type="pathway">
    <text evidence="1 13">Cofactor biosynthesis; biotin biosynthesis; biotin from 7,8-diaminononanoate: step 2/2.</text>
</comment>
<keyword evidence="16" id="KW-1185">Reference proteome</keyword>
<dbReference type="PANTHER" id="PTHR22976">
    <property type="entry name" value="BIOTIN SYNTHASE"/>
    <property type="match status" value="1"/>
</dbReference>
<dbReference type="InterPro" id="IPR013785">
    <property type="entry name" value="Aldolase_TIM"/>
</dbReference>
<evidence type="ECO:0000256" key="10">
    <source>
        <dbReference type="ARBA" id="ARBA00023004"/>
    </source>
</evidence>
<dbReference type="InterPro" id="IPR010722">
    <property type="entry name" value="BATS_dom"/>
</dbReference>
<name>A0ABN6RVC4_9BACT</name>
<keyword evidence="9 13" id="KW-0093">Biotin biosynthesis</keyword>
<feature type="binding site" evidence="13">
    <location>
        <position position="199"/>
    </location>
    <ligand>
        <name>[2Fe-2S] cluster</name>
        <dbReference type="ChEBI" id="CHEBI:190135"/>
    </ligand>
</feature>
<dbReference type="InterPro" id="IPR007197">
    <property type="entry name" value="rSAM"/>
</dbReference>
<dbReference type="InterPro" id="IPR006638">
    <property type="entry name" value="Elp3/MiaA/NifB-like_rSAM"/>
</dbReference>
<dbReference type="Pfam" id="PF06968">
    <property type="entry name" value="BATS"/>
    <property type="match status" value="1"/>
</dbReference>
<comment type="function">
    <text evidence="13">Catalyzes the conversion of dethiobiotin (DTB) to biotin by the insertion of a sulfur atom into dethiobiotin via a radical-based mechanism.</text>
</comment>
<evidence type="ECO:0000256" key="6">
    <source>
        <dbReference type="ARBA" id="ARBA00022691"/>
    </source>
</evidence>
<dbReference type="RefSeq" id="WP_264983901.1">
    <property type="nucleotide sequence ID" value="NZ_AP026708.1"/>
</dbReference>
<keyword evidence="11 13" id="KW-0411">Iron-sulfur</keyword>
<keyword evidence="8 13" id="KW-0479">Metal-binding</keyword>
<comment type="catalytic activity">
    <reaction evidence="12 13">
        <text>(4R,5S)-dethiobiotin + (sulfur carrier)-SH + 2 reduced [2Fe-2S]-[ferredoxin] + 2 S-adenosyl-L-methionine = (sulfur carrier)-H + biotin + 2 5'-deoxyadenosine + 2 L-methionine + 2 oxidized [2Fe-2S]-[ferredoxin]</text>
        <dbReference type="Rhea" id="RHEA:22060"/>
        <dbReference type="Rhea" id="RHEA-COMP:10000"/>
        <dbReference type="Rhea" id="RHEA-COMP:10001"/>
        <dbReference type="Rhea" id="RHEA-COMP:14737"/>
        <dbReference type="Rhea" id="RHEA-COMP:14739"/>
        <dbReference type="ChEBI" id="CHEBI:17319"/>
        <dbReference type="ChEBI" id="CHEBI:29917"/>
        <dbReference type="ChEBI" id="CHEBI:33737"/>
        <dbReference type="ChEBI" id="CHEBI:33738"/>
        <dbReference type="ChEBI" id="CHEBI:57586"/>
        <dbReference type="ChEBI" id="CHEBI:57844"/>
        <dbReference type="ChEBI" id="CHEBI:59789"/>
        <dbReference type="ChEBI" id="CHEBI:64428"/>
        <dbReference type="ChEBI" id="CHEBI:149473"/>
        <dbReference type="EC" id="2.8.1.6"/>
    </reaction>
</comment>
<dbReference type="SMART" id="SM00729">
    <property type="entry name" value="Elp3"/>
    <property type="match status" value="1"/>
</dbReference>
<dbReference type="SFLD" id="SFLDG01278">
    <property type="entry name" value="biotin_synthase_like"/>
    <property type="match status" value="1"/>
</dbReference>
<dbReference type="InterPro" id="IPR058240">
    <property type="entry name" value="rSAM_sf"/>
</dbReference>
<dbReference type="SUPFAM" id="SSF102114">
    <property type="entry name" value="Radical SAM enzymes"/>
    <property type="match status" value="1"/>
</dbReference>
<dbReference type="InterPro" id="IPR024177">
    <property type="entry name" value="Biotin_synthase"/>
</dbReference>
<evidence type="ECO:0000256" key="8">
    <source>
        <dbReference type="ARBA" id="ARBA00022723"/>
    </source>
</evidence>
<evidence type="ECO:0000256" key="11">
    <source>
        <dbReference type="ARBA" id="ARBA00023014"/>
    </source>
</evidence>
<evidence type="ECO:0000256" key="13">
    <source>
        <dbReference type="HAMAP-Rule" id="MF_01694"/>
    </source>
</evidence>
<evidence type="ECO:0000256" key="7">
    <source>
        <dbReference type="ARBA" id="ARBA00022714"/>
    </source>
</evidence>
<gene>
    <name evidence="13 15" type="primary">bioB</name>
    <name evidence="15" type="ORF">JCM14722_13900</name>
</gene>
<dbReference type="PANTHER" id="PTHR22976:SF2">
    <property type="entry name" value="BIOTIN SYNTHASE, MITOCHONDRIAL"/>
    <property type="match status" value="1"/>
</dbReference>
<evidence type="ECO:0000259" key="14">
    <source>
        <dbReference type="PROSITE" id="PS51918"/>
    </source>
</evidence>
<feature type="binding site" evidence="13">
    <location>
        <position position="68"/>
    </location>
    <ligand>
        <name>[4Fe-4S] cluster</name>
        <dbReference type="ChEBI" id="CHEBI:49883"/>
        <note>4Fe-4S-S-AdoMet</note>
    </ligand>
</feature>
<sequence length="324" mass="34766">MSLNAACRKVLDGRDLADSEIRYLIELPDERLGEFLPLAHRIKTARFTNAVGLCAIINAKSGTCSEDCSFCAQSGHHRGESPVYPLLPADDIEKAAVAAQGHGVTRFGIVASGKLVGGRDLDGFAESVRRVAALGMAPDLSPGILDRSQLKTLKHAGLKGYHHNLETSASFFPRMCSTHAYEEDVAAVRAGIDAGLHVCSGGIFGIGESWDDRVELALLLRELKVHSVPVNFLHPVPGTPLENRPVLSPEEALKIVALFRFLLPDRHLRICGGRPTVFGETRKSELLTSGASGLMVGDYLTTRGNSVRSDLDDINRAGLVPAAS</sequence>
<evidence type="ECO:0000256" key="1">
    <source>
        <dbReference type="ARBA" id="ARBA00004942"/>
    </source>
</evidence>
<evidence type="ECO:0000256" key="5">
    <source>
        <dbReference type="ARBA" id="ARBA00022679"/>
    </source>
</evidence>
<keyword evidence="10 13" id="KW-0408">Iron</keyword>
<evidence type="ECO:0000256" key="4">
    <source>
        <dbReference type="ARBA" id="ARBA00022485"/>
    </source>
</evidence>
<dbReference type="SFLD" id="SFLDS00029">
    <property type="entry name" value="Radical_SAM"/>
    <property type="match status" value="1"/>
</dbReference>
<dbReference type="SFLD" id="SFLDG01060">
    <property type="entry name" value="BATS_domain_containing"/>
    <property type="match status" value="1"/>
</dbReference>
<keyword evidence="7 13" id="KW-0001">2Fe-2S</keyword>
<dbReference type="NCBIfam" id="TIGR00433">
    <property type="entry name" value="bioB"/>
    <property type="match status" value="1"/>
</dbReference>
<dbReference type="HAMAP" id="MF_01694">
    <property type="entry name" value="BioB"/>
    <property type="match status" value="1"/>
</dbReference>
<dbReference type="EMBL" id="AP026708">
    <property type="protein sequence ID" value="BDQ33848.1"/>
    <property type="molecule type" value="Genomic_DNA"/>
</dbReference>
<evidence type="ECO:0000256" key="9">
    <source>
        <dbReference type="ARBA" id="ARBA00022756"/>
    </source>
</evidence>
<dbReference type="Proteomes" id="UP001061361">
    <property type="component" value="Chromosome"/>
</dbReference>
<keyword evidence="5 13" id="KW-0808">Transferase</keyword>
<evidence type="ECO:0000256" key="12">
    <source>
        <dbReference type="ARBA" id="ARBA00051157"/>
    </source>
</evidence>